<gene>
    <name evidence="5" type="ORF">HHL09_02245</name>
</gene>
<dbReference type="PANTHER" id="PTHR36220">
    <property type="entry name" value="UNNAMED PRODUCT"/>
    <property type="match status" value="1"/>
</dbReference>
<evidence type="ECO:0000256" key="1">
    <source>
        <dbReference type="ARBA" id="ARBA00022729"/>
    </source>
</evidence>
<dbReference type="SUPFAM" id="SSF69318">
    <property type="entry name" value="Integrin alpha N-terminal domain"/>
    <property type="match status" value="1"/>
</dbReference>
<organism evidence="5 6">
    <name type="scientific">Luteolibacter luteus</name>
    <dbReference type="NCBI Taxonomy" id="2728835"/>
    <lineage>
        <taxon>Bacteria</taxon>
        <taxon>Pseudomonadati</taxon>
        <taxon>Verrucomicrobiota</taxon>
        <taxon>Verrucomicrobiia</taxon>
        <taxon>Verrucomicrobiales</taxon>
        <taxon>Verrucomicrobiaceae</taxon>
        <taxon>Luteolibacter</taxon>
    </lineage>
</organism>
<evidence type="ECO:0000256" key="3">
    <source>
        <dbReference type="ARBA" id="ARBA00023180"/>
    </source>
</evidence>
<dbReference type="AlphaFoldDB" id="A0A858REA9"/>
<dbReference type="RefSeq" id="WP_169452871.1">
    <property type="nucleotide sequence ID" value="NZ_CP051774.1"/>
</dbReference>
<dbReference type="KEGG" id="luo:HHL09_02245"/>
<dbReference type="Gene3D" id="2.130.10.130">
    <property type="entry name" value="Integrin alpha, N-terminal"/>
    <property type="match status" value="2"/>
</dbReference>
<sequence>MKTLLPLLALAFSSIGWAATQPNPGPAPEGITSSDWAGIHAAYEASRHGIRRMPDGSLLARNPGQQWRTEFDGEGFTVTPDQGEWTWGLELTGYGNRKLADKSPQSQLREEGGKITCRRDDNLTEWFINDRRGLEQGWDIQQRPERDDPGSPLLLELSTRGSIHPEVSPGSDSVSFIEERGSKVLTYGGLKAWDATGRELHVHFEQAGEDGIRIAVDDQNARYPITVDPIARQASLKASNPEQDDRFGYQVAISGDTVAVSAVGESSNATGVDGDQANNAASRSGAVYIFTRTGATWTQQAYLKASNTDAADQFGYSLAFSGDTLAVGAFAERSAATGVNGDQTNNTTSGAGAVYIFTRTGATWTQQAYLKASNTGPEDQFGTSVAISGETLVVGAPFEDGGATGVNGDQSIVGTAGTGAAYVFVRSGATWTQQAYLKASNAEGQPSTPGGGAGDVFGASVAISGDTVIVGASHERSAATGVNGDQSSNTAYSAGAAYVFVRSGTDWSQQAYLKASNTETNDMFGTSVAISGDTAIVGAPNEDSEATGVNGNQAGEGVYNSGAAYVFSRSGVTWTQQAYLKAGTALPDRGFGWSLASSGDTLIVGAYSPWNNANTGAVCVFSRTGTVWSPQAQLDLPLISTATGFGSSVAISGNLAVAGAPEKSNVSDTGITTSKAGSAYTIDLNVDVLPPAISVKQGGVDYAKGATKWFGFVAEGDSFDNPFSVSNLGQADLILTGTPKVVITGSSDFTVTQQPDSPVSGSTGSTTFNVRFAPTSGGSKSALLSIASNDGIDAPFVINLTGGGLSYTIDTDGDGLSDAMELKTSALGFNWQVKQTASVNAYLASANRAGRYAESQVHALRLGATQVTKDQASGRIKLTTHWQKSTNLVDFFDLAAPAGSQVSINPSGGIEFEFPSPDDAAFLKVESE</sequence>
<evidence type="ECO:0000256" key="4">
    <source>
        <dbReference type="SAM" id="SignalP"/>
    </source>
</evidence>
<evidence type="ECO:0000313" key="6">
    <source>
        <dbReference type="Proteomes" id="UP000501812"/>
    </source>
</evidence>
<feature type="signal peptide" evidence="4">
    <location>
        <begin position="1"/>
        <end position="18"/>
    </location>
</feature>
<dbReference type="PANTHER" id="PTHR36220:SF1">
    <property type="entry name" value="GAMMA TUBULIN COMPLEX COMPONENT C-TERMINAL DOMAIN-CONTAINING PROTEIN"/>
    <property type="match status" value="1"/>
</dbReference>
<keyword evidence="6" id="KW-1185">Reference proteome</keyword>
<proteinExistence type="predicted"/>
<dbReference type="InterPro" id="IPR013517">
    <property type="entry name" value="FG-GAP"/>
</dbReference>
<feature type="chain" id="PRO_5033064503" evidence="4">
    <location>
        <begin position="19"/>
        <end position="928"/>
    </location>
</feature>
<keyword evidence="1 4" id="KW-0732">Signal</keyword>
<dbReference type="Gene3D" id="2.60.40.10">
    <property type="entry name" value="Immunoglobulins"/>
    <property type="match status" value="1"/>
</dbReference>
<dbReference type="Proteomes" id="UP000501812">
    <property type="component" value="Chromosome"/>
</dbReference>
<protein>
    <submittedName>
        <fullName evidence="5">Choice-of-anchor D domain-containing protein</fullName>
    </submittedName>
</protein>
<reference evidence="5 6" key="1">
    <citation type="submission" date="2020-04" db="EMBL/GenBank/DDBJ databases">
        <title>Luteolibacter sp. G-1-1-1 isolated from soil.</title>
        <authorList>
            <person name="Dahal R.H."/>
        </authorList>
    </citation>
    <scope>NUCLEOTIDE SEQUENCE [LARGE SCALE GENOMIC DNA]</scope>
    <source>
        <strain evidence="5 6">G-1-1-1</strain>
    </source>
</reference>
<name>A0A858REA9_9BACT</name>
<dbReference type="InterPro" id="IPR013783">
    <property type="entry name" value="Ig-like_fold"/>
</dbReference>
<evidence type="ECO:0000256" key="2">
    <source>
        <dbReference type="ARBA" id="ARBA00022737"/>
    </source>
</evidence>
<accession>A0A858REA9</accession>
<dbReference type="EMBL" id="CP051774">
    <property type="protein sequence ID" value="QJE94650.1"/>
    <property type="molecule type" value="Genomic_DNA"/>
</dbReference>
<dbReference type="NCBIfam" id="NF012200">
    <property type="entry name" value="choice_anch_D"/>
    <property type="match status" value="1"/>
</dbReference>
<keyword evidence="2" id="KW-0677">Repeat</keyword>
<evidence type="ECO:0000313" key="5">
    <source>
        <dbReference type="EMBL" id="QJE94650.1"/>
    </source>
</evidence>
<keyword evidence="3" id="KW-0325">Glycoprotein</keyword>
<dbReference type="InterPro" id="IPR013519">
    <property type="entry name" value="Int_alpha_beta-p"/>
</dbReference>
<dbReference type="InterPro" id="IPR028994">
    <property type="entry name" value="Integrin_alpha_N"/>
</dbReference>
<dbReference type="Pfam" id="PF14312">
    <property type="entry name" value="FG-GAP_2"/>
    <property type="match status" value="7"/>
</dbReference>
<dbReference type="SMART" id="SM00191">
    <property type="entry name" value="Int_alpha"/>
    <property type="match status" value="6"/>
</dbReference>